<dbReference type="PROSITE" id="PS50043">
    <property type="entry name" value="HTH_LUXR_2"/>
    <property type="match status" value="1"/>
</dbReference>
<accession>A0ABY8VNL2</accession>
<feature type="region of interest" description="Disordered" evidence="4">
    <location>
        <begin position="1"/>
        <end position="29"/>
    </location>
</feature>
<sequence>MAERCASERRIGGVGAGPRSNPHGLTPQEEQITARVADGATNSEVARELSLSTKTVEYHLTRVYRKLGVKTRQALREHLG</sequence>
<feature type="domain" description="HTH luxR-type" evidence="5">
    <location>
        <begin position="18"/>
        <end position="80"/>
    </location>
</feature>
<protein>
    <submittedName>
        <fullName evidence="6">Helix-turn-helix transcriptional regulator</fullName>
    </submittedName>
</protein>
<name>A0ABY8VNL2_9CORY</name>
<feature type="compositionally biased region" description="Basic and acidic residues" evidence="4">
    <location>
        <begin position="1"/>
        <end position="11"/>
    </location>
</feature>
<reference evidence="6 7" key="1">
    <citation type="submission" date="2023-05" db="EMBL/GenBank/DDBJ databases">
        <title>Corynebacterium suedekumii sp. nov. and Corynebacterium breve sp. nov. isolated from raw cow's milk.</title>
        <authorList>
            <person name="Baer M.K."/>
            <person name="Mehl L."/>
            <person name="Hellmuth R."/>
            <person name="Marke G."/>
            <person name="Lipski A."/>
        </authorList>
    </citation>
    <scope>NUCLEOTIDE SEQUENCE [LARGE SCALE GENOMIC DNA]</scope>
    <source>
        <strain evidence="6 7">LM112</strain>
    </source>
</reference>
<dbReference type="Gene3D" id="1.10.10.10">
    <property type="entry name" value="Winged helix-like DNA-binding domain superfamily/Winged helix DNA-binding domain"/>
    <property type="match status" value="1"/>
</dbReference>
<evidence type="ECO:0000256" key="3">
    <source>
        <dbReference type="ARBA" id="ARBA00023163"/>
    </source>
</evidence>
<evidence type="ECO:0000313" key="6">
    <source>
        <dbReference type="EMBL" id="WIM70375.1"/>
    </source>
</evidence>
<keyword evidence="2" id="KW-0238">DNA-binding</keyword>
<dbReference type="InterPro" id="IPR000792">
    <property type="entry name" value="Tscrpt_reg_LuxR_C"/>
</dbReference>
<dbReference type="SUPFAM" id="SSF46894">
    <property type="entry name" value="C-terminal effector domain of the bipartite response regulators"/>
    <property type="match status" value="1"/>
</dbReference>
<dbReference type="Pfam" id="PF00196">
    <property type="entry name" value="GerE"/>
    <property type="match status" value="1"/>
</dbReference>
<evidence type="ECO:0000259" key="5">
    <source>
        <dbReference type="PROSITE" id="PS50043"/>
    </source>
</evidence>
<evidence type="ECO:0000256" key="1">
    <source>
        <dbReference type="ARBA" id="ARBA00023015"/>
    </source>
</evidence>
<dbReference type="CDD" id="cd06170">
    <property type="entry name" value="LuxR_C_like"/>
    <property type="match status" value="1"/>
</dbReference>
<dbReference type="PRINTS" id="PR00038">
    <property type="entry name" value="HTHLUXR"/>
</dbReference>
<keyword evidence="3" id="KW-0804">Transcription</keyword>
<dbReference type="RefSeq" id="WP_284874965.1">
    <property type="nucleotide sequence ID" value="NZ_CP126970.1"/>
</dbReference>
<dbReference type="PANTHER" id="PTHR44688">
    <property type="entry name" value="DNA-BINDING TRANSCRIPTIONAL ACTIVATOR DEVR_DOSR"/>
    <property type="match status" value="1"/>
</dbReference>
<dbReference type="SMART" id="SM00421">
    <property type="entry name" value="HTH_LUXR"/>
    <property type="match status" value="1"/>
</dbReference>
<evidence type="ECO:0000256" key="2">
    <source>
        <dbReference type="ARBA" id="ARBA00023125"/>
    </source>
</evidence>
<dbReference type="InterPro" id="IPR036388">
    <property type="entry name" value="WH-like_DNA-bd_sf"/>
</dbReference>
<dbReference type="Proteomes" id="UP001238805">
    <property type="component" value="Chromosome"/>
</dbReference>
<dbReference type="EMBL" id="CP126970">
    <property type="protein sequence ID" value="WIM70375.1"/>
    <property type="molecule type" value="Genomic_DNA"/>
</dbReference>
<keyword evidence="7" id="KW-1185">Reference proteome</keyword>
<dbReference type="PROSITE" id="PS00622">
    <property type="entry name" value="HTH_LUXR_1"/>
    <property type="match status" value="1"/>
</dbReference>
<dbReference type="InterPro" id="IPR016032">
    <property type="entry name" value="Sig_transdc_resp-reg_C-effctor"/>
</dbReference>
<proteinExistence type="predicted"/>
<dbReference type="PANTHER" id="PTHR44688:SF16">
    <property type="entry name" value="DNA-BINDING TRANSCRIPTIONAL ACTIVATOR DEVR_DOSR"/>
    <property type="match status" value="1"/>
</dbReference>
<evidence type="ECO:0000313" key="7">
    <source>
        <dbReference type="Proteomes" id="UP001238805"/>
    </source>
</evidence>
<organism evidence="6 7">
    <name type="scientific">Corynebacterium suedekumii</name>
    <dbReference type="NCBI Taxonomy" id="3049801"/>
    <lineage>
        <taxon>Bacteria</taxon>
        <taxon>Bacillati</taxon>
        <taxon>Actinomycetota</taxon>
        <taxon>Actinomycetes</taxon>
        <taxon>Mycobacteriales</taxon>
        <taxon>Corynebacteriaceae</taxon>
        <taxon>Corynebacterium</taxon>
    </lineage>
</organism>
<keyword evidence="1" id="KW-0805">Transcription regulation</keyword>
<gene>
    <name evidence="6" type="ORF">QP029_00405</name>
</gene>
<evidence type="ECO:0000256" key="4">
    <source>
        <dbReference type="SAM" id="MobiDB-lite"/>
    </source>
</evidence>